<evidence type="ECO:0000256" key="4">
    <source>
        <dbReference type="SAM" id="SignalP"/>
    </source>
</evidence>
<dbReference type="EMBL" id="CP014227">
    <property type="protein sequence ID" value="AMD84406.1"/>
    <property type="molecule type" value="Genomic_DNA"/>
</dbReference>
<feature type="repeat" description="TPR" evidence="3">
    <location>
        <begin position="656"/>
        <end position="689"/>
    </location>
</feature>
<dbReference type="InterPro" id="IPR019734">
    <property type="entry name" value="TPR_rpt"/>
</dbReference>
<evidence type="ECO:0000256" key="1">
    <source>
        <dbReference type="ARBA" id="ARBA00022737"/>
    </source>
</evidence>
<dbReference type="SUPFAM" id="SSF48452">
    <property type="entry name" value="TPR-like"/>
    <property type="match status" value="5"/>
</dbReference>
<evidence type="ECO:0000256" key="3">
    <source>
        <dbReference type="PROSITE-ProRule" id="PRU00339"/>
    </source>
</evidence>
<name>A0AAX2GYZ0_9FLAO</name>
<dbReference type="SMART" id="SM00028">
    <property type="entry name" value="TPR"/>
    <property type="match status" value="11"/>
</dbReference>
<feature type="repeat" description="TPR" evidence="3">
    <location>
        <begin position="113"/>
        <end position="146"/>
    </location>
</feature>
<dbReference type="PANTHER" id="PTHR45586:SF1">
    <property type="entry name" value="LIPOPOLYSACCHARIDE ASSEMBLY PROTEIN B"/>
    <property type="match status" value="1"/>
</dbReference>
<dbReference type="Proteomes" id="UP000065822">
    <property type="component" value="Chromosome"/>
</dbReference>
<evidence type="ECO:0000256" key="2">
    <source>
        <dbReference type="ARBA" id="ARBA00022803"/>
    </source>
</evidence>
<dbReference type="Pfam" id="PF12895">
    <property type="entry name" value="ANAPC3"/>
    <property type="match status" value="1"/>
</dbReference>
<feature type="repeat" description="TPR" evidence="3">
    <location>
        <begin position="509"/>
        <end position="542"/>
    </location>
</feature>
<dbReference type="Pfam" id="PF13181">
    <property type="entry name" value="TPR_8"/>
    <property type="match status" value="1"/>
</dbReference>
<dbReference type="PANTHER" id="PTHR45586">
    <property type="entry name" value="TPR REPEAT-CONTAINING PROTEIN PA4667"/>
    <property type="match status" value="1"/>
</dbReference>
<evidence type="ECO:0000313" key="6">
    <source>
        <dbReference type="EMBL" id="SNV10740.1"/>
    </source>
</evidence>
<dbReference type="InterPro" id="IPR006597">
    <property type="entry name" value="Sel1-like"/>
</dbReference>
<dbReference type="EMBL" id="LT906449">
    <property type="protein sequence ID" value="SNV10740.1"/>
    <property type="molecule type" value="Genomic_DNA"/>
</dbReference>
<proteinExistence type="predicted"/>
<feature type="chain" id="PRO_5043410318" evidence="4">
    <location>
        <begin position="21"/>
        <end position="1011"/>
    </location>
</feature>
<keyword evidence="7" id="KW-1185">Reference proteome</keyword>
<reference evidence="5 7" key="1">
    <citation type="submission" date="2016-02" db="EMBL/GenBank/DDBJ databases">
        <authorList>
            <person name="Holder M.E."/>
            <person name="Ajami N.J."/>
            <person name="Petrosino J.F."/>
        </authorList>
    </citation>
    <scope>NUCLEOTIDE SEQUENCE [LARGE SCALE GENOMIC DNA]</scope>
    <source>
        <strain evidence="5 7">CCUG 32990</strain>
    </source>
</reference>
<dbReference type="KEGG" id="chg:AXF12_01955"/>
<dbReference type="SMART" id="SM00671">
    <property type="entry name" value="SEL1"/>
    <property type="match status" value="6"/>
</dbReference>
<dbReference type="InterPro" id="IPR011990">
    <property type="entry name" value="TPR-like_helical_dom_sf"/>
</dbReference>
<dbReference type="Pfam" id="PF13174">
    <property type="entry name" value="TPR_6"/>
    <property type="match status" value="2"/>
</dbReference>
<keyword evidence="1" id="KW-0677">Repeat</keyword>
<gene>
    <name evidence="5" type="ORF">AXF12_01955</name>
    <name evidence="6" type="ORF">SAMEA44541418_01360</name>
</gene>
<organism evidence="6 8">
    <name type="scientific">Capnocytophaga haemolytica</name>
    <dbReference type="NCBI Taxonomy" id="45243"/>
    <lineage>
        <taxon>Bacteria</taxon>
        <taxon>Pseudomonadati</taxon>
        <taxon>Bacteroidota</taxon>
        <taxon>Flavobacteriia</taxon>
        <taxon>Flavobacteriales</taxon>
        <taxon>Flavobacteriaceae</taxon>
        <taxon>Capnocytophaga</taxon>
    </lineage>
</organism>
<evidence type="ECO:0000313" key="8">
    <source>
        <dbReference type="Proteomes" id="UP000215539"/>
    </source>
</evidence>
<dbReference type="Pfam" id="PF14559">
    <property type="entry name" value="TPR_19"/>
    <property type="match status" value="1"/>
</dbReference>
<keyword evidence="2 3" id="KW-0802">TPR repeat</keyword>
<keyword evidence="4" id="KW-0732">Signal</keyword>
<protein>
    <submittedName>
        <fullName evidence="6">Tetratricopeptide repeat protein</fullName>
    </submittedName>
</protein>
<dbReference type="Gene3D" id="1.25.40.10">
    <property type="entry name" value="Tetratricopeptide repeat domain"/>
    <property type="match status" value="7"/>
</dbReference>
<dbReference type="PROSITE" id="PS50005">
    <property type="entry name" value="TPR"/>
    <property type="match status" value="4"/>
</dbReference>
<dbReference type="Proteomes" id="UP000215539">
    <property type="component" value="Chromosome 1"/>
</dbReference>
<dbReference type="Pfam" id="PF13432">
    <property type="entry name" value="TPR_16"/>
    <property type="match status" value="3"/>
</dbReference>
<sequence length="1011" mass="114053">MKKTLLSVAFLIGVASTLWGQETAAFTHPSTDFEKAIALYNRQLYAPAQNLFRKVLSSTPLPLSMGELHPTDRDVRTQSEYYIATIAVRLGQEGADALVNDFIVNHPESPLSSEAYMEMAHLYFQQGDFEQALAWYEAIDELTVAPRDEERFNFEKGYSLFATGKQAESKPYLEAAQTSKEYGASAKYYLGYIAYDSEDYAKAEAYFKEVPEEEKVGQNVAYFQANMYFKQSLYEEAIAEGKKQLGITKNAEEISELNKIIGESYFNLKQYKEALPYLMNYKGKKGKYSNTDYYYIGYAYYKEGNYTAAIGQFNKIVGGNDSVAQNAYYHLAECYLKTGQKQQALNAFRNASQMDFEPKIKQDAMLNYARLGYEIGNPYESVPEVLQMYASVYPTSHTEEIQGLLVDSYISSGNYAAALNLLEKSTSAKDKEIYKKVAFYRGLELFNERQYANALSYLQKAQGGNDATAVRAAYWAGEAAYALQDYKGAANFFTQYLNSPTAPKTEEYAKGYYGLAYAYFNDKNYAGAIANFEKYLKQSPKNKEWKHDAQLRLADCYFVTGKYWPAMEGYNKLVEEKAQDVDYAAYQKAISYGFVDRQQSKIEDLEKFIKNYKGSSLRPNALYELASAYISAGNTEKGIALYQQLKNEYKGNILVPKAMLREGLVYYNKGENQKALQLFKQIAKDYPNSTEANQAVASAKLIYVDTGKVAEYAGWAKSLGYVEVSDIELEGASYEAAERQYMQNNNKEAIAAFEKYLKDYPRGMRRASAEFQLAQLYFEAGQKGKALPLFESVAKSSANEHAEQSLTRVCQILLDAGSYLKAKPYLEELEKTATVAQNKVYAQSNLMRVCYNEKLYDNAIAYANKVLEEKSIDTRIKNDAYIVLARAYSATGKDADARKYYAEVQKTASGSLMAEALYYEALYKHQDKDYKGSNEVVQRIAKEYGGHKEFAAKSLIVMAKNFAGLKDSYQASYILESVVKNFKEYPAVVAEAKKELVAVKAEAAKSNSSVK</sequence>
<feature type="repeat" description="TPR" evidence="3">
    <location>
        <begin position="325"/>
        <end position="358"/>
    </location>
</feature>
<dbReference type="RefSeq" id="WP_066427972.1">
    <property type="nucleotide sequence ID" value="NZ_CP014227.1"/>
</dbReference>
<evidence type="ECO:0000313" key="7">
    <source>
        <dbReference type="Proteomes" id="UP000065822"/>
    </source>
</evidence>
<feature type="signal peptide" evidence="4">
    <location>
        <begin position="1"/>
        <end position="20"/>
    </location>
</feature>
<dbReference type="InterPro" id="IPR051012">
    <property type="entry name" value="CellSynth/LPSAsmb/PSIAsmb"/>
</dbReference>
<accession>A0AAX2GYZ0</accession>
<dbReference type="AlphaFoldDB" id="A0AAX2GYZ0"/>
<evidence type="ECO:0000313" key="5">
    <source>
        <dbReference type="EMBL" id="AMD84406.1"/>
    </source>
</evidence>
<reference evidence="6 8" key="2">
    <citation type="submission" date="2017-06" db="EMBL/GenBank/DDBJ databases">
        <authorList>
            <consortium name="Pathogen Informatics"/>
        </authorList>
    </citation>
    <scope>NUCLEOTIDE SEQUENCE [LARGE SCALE GENOMIC DNA]</scope>
    <source>
        <strain evidence="6 8">NCTC12947</strain>
    </source>
</reference>